<comment type="caution">
    <text evidence="2">The sequence shown here is derived from an EMBL/GenBank/DDBJ whole genome shotgun (WGS) entry which is preliminary data.</text>
</comment>
<proteinExistence type="predicted"/>
<dbReference type="Proteomes" id="UP001281410">
    <property type="component" value="Unassembled WGS sequence"/>
</dbReference>
<reference evidence="2" key="1">
    <citation type="journal article" date="2023" name="Plant J.">
        <title>Genome sequences and population genomics provide insights into the demographic history, inbreeding, and mutation load of two 'living fossil' tree species of Dipteronia.</title>
        <authorList>
            <person name="Feng Y."/>
            <person name="Comes H.P."/>
            <person name="Chen J."/>
            <person name="Zhu S."/>
            <person name="Lu R."/>
            <person name="Zhang X."/>
            <person name="Li P."/>
            <person name="Qiu J."/>
            <person name="Olsen K.M."/>
            <person name="Qiu Y."/>
        </authorList>
    </citation>
    <scope>NUCLEOTIDE SEQUENCE</scope>
    <source>
        <strain evidence="2">NBL</strain>
    </source>
</reference>
<dbReference type="PANTHER" id="PTHR31286:SF60">
    <property type="entry name" value="PROTEIN, PUTATIVE-RELATED"/>
    <property type="match status" value="1"/>
</dbReference>
<sequence>MVSSQPSLSTSGDVMTSCGVVGTIPAPAMVSSGNSSCTVMVVPSGAKSSKVPRGNFGPQVSDALSYANLLKAPNVQVDNLHVWVHFYDLSCEYWHPKIISDLARGIGVPLHLDKDMIECGFNFTRVLVDIDVSSMLPKSLLLERDNTHSSFISVEYENLPAFCSIGSSIRHLPNSCYWKKSERVTFASSELDSFGKLSCLFGFGFVSGSCYVVYCFQFGHPNGFSVATSWAGFGCFGWFCWFGCYVFLGECAKFKGWKGMCFSGGLFGSTYCFYGFVENFFSFSFRSLGSADVGVPRSSIDRFTDNLVKSSVSVASVDHRISGDDSRLSHVPPLVAVLVILSQGSQLPLLDSQTELRFITDSSWASQVDAGELEAITIYQRTMMVDRMMDSYKSEFRALPLVYDN</sequence>
<gene>
    <name evidence="2" type="ORF">Dsin_024332</name>
</gene>
<feature type="transmembrane region" description="Helical" evidence="1">
    <location>
        <begin position="260"/>
        <end position="277"/>
    </location>
</feature>
<feature type="transmembrane region" description="Helical" evidence="1">
    <location>
        <begin position="226"/>
        <end position="248"/>
    </location>
</feature>
<dbReference type="InterPro" id="IPR040256">
    <property type="entry name" value="At4g02000-like"/>
</dbReference>
<keyword evidence="3" id="KW-1185">Reference proteome</keyword>
<protein>
    <submittedName>
        <fullName evidence="2">Uncharacterized protein</fullName>
    </submittedName>
</protein>
<evidence type="ECO:0000313" key="2">
    <source>
        <dbReference type="EMBL" id="KAK3193022.1"/>
    </source>
</evidence>
<accession>A0AAE0DVY2</accession>
<evidence type="ECO:0000313" key="3">
    <source>
        <dbReference type="Proteomes" id="UP001281410"/>
    </source>
</evidence>
<keyword evidence="1" id="KW-0812">Transmembrane</keyword>
<keyword evidence="1" id="KW-1133">Transmembrane helix</keyword>
<organism evidence="2 3">
    <name type="scientific">Dipteronia sinensis</name>
    <dbReference type="NCBI Taxonomy" id="43782"/>
    <lineage>
        <taxon>Eukaryota</taxon>
        <taxon>Viridiplantae</taxon>
        <taxon>Streptophyta</taxon>
        <taxon>Embryophyta</taxon>
        <taxon>Tracheophyta</taxon>
        <taxon>Spermatophyta</taxon>
        <taxon>Magnoliopsida</taxon>
        <taxon>eudicotyledons</taxon>
        <taxon>Gunneridae</taxon>
        <taxon>Pentapetalae</taxon>
        <taxon>rosids</taxon>
        <taxon>malvids</taxon>
        <taxon>Sapindales</taxon>
        <taxon>Sapindaceae</taxon>
        <taxon>Hippocastanoideae</taxon>
        <taxon>Acereae</taxon>
        <taxon>Dipteronia</taxon>
    </lineage>
</organism>
<name>A0AAE0DVY2_9ROSI</name>
<dbReference type="AlphaFoldDB" id="A0AAE0DVY2"/>
<feature type="transmembrane region" description="Helical" evidence="1">
    <location>
        <begin position="197"/>
        <end position="214"/>
    </location>
</feature>
<dbReference type="EMBL" id="JANJYJ010000008">
    <property type="protein sequence ID" value="KAK3193022.1"/>
    <property type="molecule type" value="Genomic_DNA"/>
</dbReference>
<keyword evidence="1" id="KW-0472">Membrane</keyword>
<evidence type="ECO:0000256" key="1">
    <source>
        <dbReference type="SAM" id="Phobius"/>
    </source>
</evidence>
<dbReference type="PANTHER" id="PTHR31286">
    <property type="entry name" value="GLYCINE-RICH CELL WALL STRUCTURAL PROTEIN 1.8-LIKE"/>
    <property type="match status" value="1"/>
</dbReference>